<dbReference type="PANTHER" id="PTHR21180">
    <property type="entry name" value="ENDONUCLEASE/EXONUCLEASE/PHOSPHATASE FAMILY DOMAIN-CONTAINING PROTEIN 1"/>
    <property type="match status" value="1"/>
</dbReference>
<dbReference type="NCBIfam" id="TIGR00426">
    <property type="entry name" value="competence protein ComEA helix-hairpin-helix repeat region"/>
    <property type="match status" value="1"/>
</dbReference>
<feature type="chain" id="PRO_5042933949" evidence="1">
    <location>
        <begin position="35"/>
        <end position="223"/>
    </location>
</feature>
<dbReference type="PROSITE" id="PS51257">
    <property type="entry name" value="PROKAR_LIPOPROTEIN"/>
    <property type="match status" value="1"/>
</dbReference>
<evidence type="ECO:0000313" key="4">
    <source>
        <dbReference type="Proteomes" id="UP001299265"/>
    </source>
</evidence>
<protein>
    <submittedName>
        <fullName evidence="3">Helix-hairpin-helix domain-containing protein</fullName>
    </submittedName>
</protein>
<dbReference type="Pfam" id="PF12836">
    <property type="entry name" value="HHH_3"/>
    <property type="match status" value="1"/>
</dbReference>
<gene>
    <name evidence="3" type="ORF">LQE92_09410</name>
</gene>
<dbReference type="GO" id="GO:0015628">
    <property type="term" value="P:protein secretion by the type II secretion system"/>
    <property type="evidence" value="ECO:0007669"/>
    <property type="project" value="TreeGrafter"/>
</dbReference>
<reference evidence="3 4" key="1">
    <citation type="submission" date="2021-11" db="EMBL/GenBank/DDBJ databases">
        <title>Lacrimispora sp. nov. NSJ-141 isolated from human feces.</title>
        <authorList>
            <person name="Abdugheni R."/>
        </authorList>
    </citation>
    <scope>NUCLEOTIDE SEQUENCE [LARGE SCALE GENOMIC DNA]</scope>
    <source>
        <strain evidence="3 4">NSJ-141</strain>
    </source>
</reference>
<dbReference type="SUPFAM" id="SSF142984">
    <property type="entry name" value="Nqo1 middle domain-like"/>
    <property type="match status" value="1"/>
</dbReference>
<sequence>MKRRRKKNEIRRKTVRPALLALAAVLLPSLSGCGRTEHVWLETESIPAEKTEAFTDMDSVGQNTADPAEDEPDTNIWVHVCGAVSVPGVYELPFGSRIYEAIEAAGGMAEGAAADYLNMAGTLSDGDKVAVPFLSELSQEEQYGGDTAENGGEPGASNDGLIDINHAEKELLMTLPGIGEAKAEALIAYREAHGAFERPEDIMQVSGIKEAAYERLKDKITVR</sequence>
<keyword evidence="4" id="KW-1185">Reference proteome</keyword>
<dbReference type="RefSeq" id="WP_231062728.1">
    <property type="nucleotide sequence ID" value="NZ_JAJNOR010000005.1"/>
</dbReference>
<dbReference type="InterPro" id="IPR019554">
    <property type="entry name" value="Soluble_ligand-bd"/>
</dbReference>
<dbReference type="AlphaFoldDB" id="A0AAP2RJE6"/>
<dbReference type="SMART" id="SM00278">
    <property type="entry name" value="HhH1"/>
    <property type="match status" value="2"/>
</dbReference>
<dbReference type="GO" id="GO:0015627">
    <property type="term" value="C:type II protein secretion system complex"/>
    <property type="evidence" value="ECO:0007669"/>
    <property type="project" value="TreeGrafter"/>
</dbReference>
<comment type="caution">
    <text evidence="3">The sequence shown here is derived from an EMBL/GenBank/DDBJ whole genome shotgun (WGS) entry which is preliminary data.</text>
</comment>
<dbReference type="EMBL" id="JAJNOR010000005">
    <property type="protein sequence ID" value="MCD2492846.1"/>
    <property type="molecule type" value="Genomic_DNA"/>
</dbReference>
<dbReference type="Pfam" id="PF10531">
    <property type="entry name" value="SLBB"/>
    <property type="match status" value="1"/>
</dbReference>
<dbReference type="PANTHER" id="PTHR21180:SF32">
    <property type="entry name" value="ENDONUCLEASE_EXONUCLEASE_PHOSPHATASE FAMILY DOMAIN-CONTAINING PROTEIN 1"/>
    <property type="match status" value="1"/>
</dbReference>
<dbReference type="GO" id="GO:0006281">
    <property type="term" value="P:DNA repair"/>
    <property type="evidence" value="ECO:0007669"/>
    <property type="project" value="InterPro"/>
</dbReference>
<dbReference type="GO" id="GO:0003677">
    <property type="term" value="F:DNA binding"/>
    <property type="evidence" value="ECO:0007669"/>
    <property type="project" value="InterPro"/>
</dbReference>
<dbReference type="Gene3D" id="3.10.20.600">
    <property type="match status" value="1"/>
</dbReference>
<accession>A0AAP2RJE6</accession>
<proteinExistence type="predicted"/>
<feature type="domain" description="Helix-hairpin-helix DNA-binding motif class 1" evidence="2">
    <location>
        <begin position="200"/>
        <end position="219"/>
    </location>
</feature>
<evidence type="ECO:0000313" key="3">
    <source>
        <dbReference type="EMBL" id="MCD2492846.1"/>
    </source>
</evidence>
<dbReference type="InterPro" id="IPR003583">
    <property type="entry name" value="Hlx-hairpin-Hlx_DNA-bd_motif"/>
</dbReference>
<name>A0AAP2RJE6_9FIRM</name>
<organism evidence="3 4">
    <name type="scientific">Lientehia hominis</name>
    <dbReference type="NCBI Taxonomy" id="2897778"/>
    <lineage>
        <taxon>Bacteria</taxon>
        <taxon>Bacillati</taxon>
        <taxon>Bacillota</taxon>
        <taxon>Clostridia</taxon>
        <taxon>Lachnospirales</taxon>
        <taxon>Lachnospiraceae</taxon>
        <taxon>Lientehia</taxon>
    </lineage>
</organism>
<dbReference type="InterPro" id="IPR004509">
    <property type="entry name" value="Competence_ComEA_HhH"/>
</dbReference>
<dbReference type="InterPro" id="IPR051675">
    <property type="entry name" value="Endo/Exo/Phosphatase_dom_1"/>
</dbReference>
<dbReference type="InterPro" id="IPR010994">
    <property type="entry name" value="RuvA_2-like"/>
</dbReference>
<evidence type="ECO:0000256" key="1">
    <source>
        <dbReference type="SAM" id="SignalP"/>
    </source>
</evidence>
<dbReference type="Proteomes" id="UP001299265">
    <property type="component" value="Unassembled WGS sequence"/>
</dbReference>
<feature type="signal peptide" evidence="1">
    <location>
        <begin position="1"/>
        <end position="34"/>
    </location>
</feature>
<dbReference type="SUPFAM" id="SSF47781">
    <property type="entry name" value="RuvA domain 2-like"/>
    <property type="match status" value="1"/>
</dbReference>
<evidence type="ECO:0000259" key="2">
    <source>
        <dbReference type="SMART" id="SM00278"/>
    </source>
</evidence>
<dbReference type="Gene3D" id="1.10.150.280">
    <property type="entry name" value="AF1531-like domain"/>
    <property type="match status" value="1"/>
</dbReference>
<feature type="domain" description="Helix-hairpin-helix DNA-binding motif class 1" evidence="2">
    <location>
        <begin position="170"/>
        <end position="189"/>
    </location>
</feature>
<keyword evidence="1" id="KW-0732">Signal</keyword>